<protein>
    <submittedName>
        <fullName evidence="2">Uncharacterized protein</fullName>
    </submittedName>
</protein>
<dbReference type="Proteomes" id="UP000000763">
    <property type="component" value="Chromosome 2"/>
</dbReference>
<dbReference type="AlphaFoldDB" id="Q6K6N3"/>
<proteinExistence type="predicted"/>
<evidence type="ECO:0000313" key="2">
    <source>
        <dbReference type="EMBL" id="BAD19612.1"/>
    </source>
</evidence>
<accession>Q6K6N3</accession>
<name>Q6K6N3_ORYSJ</name>
<feature type="compositionally biased region" description="Basic and acidic residues" evidence="1">
    <location>
        <begin position="87"/>
        <end position="113"/>
    </location>
</feature>
<evidence type="ECO:0000256" key="1">
    <source>
        <dbReference type="SAM" id="MobiDB-lite"/>
    </source>
</evidence>
<sequence>MAVARGGGPRWTGSTDRGGGSAPRIADVAPTQRPRGSHAGGHTDGPEVDRREVGARGWRAWTAQAGPVAMAHGGTTAGRRRRTAASDGERRRTASDGERQRTASDGERRRTASDGDAAPSGKGGDAKRERGKMTGRCSPRVRPAWRGDGERRRATASGNCERRTVPGITKRTR</sequence>
<reference evidence="3" key="2">
    <citation type="journal article" date="2008" name="Nucleic Acids Res.">
        <title>The rice annotation project database (RAP-DB): 2008 update.</title>
        <authorList>
            <consortium name="The rice annotation project (RAP)"/>
        </authorList>
    </citation>
    <scope>GENOME REANNOTATION</scope>
    <source>
        <strain evidence="3">cv. Nipponbare</strain>
    </source>
</reference>
<dbReference type="EMBL" id="AP005065">
    <property type="protein sequence ID" value="BAD19612.1"/>
    <property type="molecule type" value="Genomic_DNA"/>
</dbReference>
<feature type="compositionally biased region" description="Gly residues" evidence="1">
    <location>
        <begin position="1"/>
        <end position="21"/>
    </location>
</feature>
<feature type="region of interest" description="Disordered" evidence="1">
    <location>
        <begin position="1"/>
        <end position="173"/>
    </location>
</feature>
<gene>
    <name evidence="2" type="primary">P0046H03.13</name>
</gene>
<organism evidence="2 3">
    <name type="scientific">Oryza sativa subsp. japonica</name>
    <name type="common">Rice</name>
    <dbReference type="NCBI Taxonomy" id="39947"/>
    <lineage>
        <taxon>Eukaryota</taxon>
        <taxon>Viridiplantae</taxon>
        <taxon>Streptophyta</taxon>
        <taxon>Embryophyta</taxon>
        <taxon>Tracheophyta</taxon>
        <taxon>Spermatophyta</taxon>
        <taxon>Magnoliopsida</taxon>
        <taxon>Liliopsida</taxon>
        <taxon>Poales</taxon>
        <taxon>Poaceae</taxon>
        <taxon>BOP clade</taxon>
        <taxon>Oryzoideae</taxon>
        <taxon>Oryzeae</taxon>
        <taxon>Oryzinae</taxon>
        <taxon>Oryza</taxon>
        <taxon>Oryza sativa</taxon>
    </lineage>
</organism>
<reference evidence="3" key="1">
    <citation type="journal article" date="2005" name="Nature">
        <title>The map-based sequence of the rice genome.</title>
        <authorList>
            <consortium name="International rice genome sequencing project (IRGSP)"/>
            <person name="Matsumoto T."/>
            <person name="Wu J."/>
            <person name="Kanamori H."/>
            <person name="Katayose Y."/>
            <person name="Fujisawa M."/>
            <person name="Namiki N."/>
            <person name="Mizuno H."/>
            <person name="Yamamoto K."/>
            <person name="Antonio B.A."/>
            <person name="Baba T."/>
            <person name="Sakata K."/>
            <person name="Nagamura Y."/>
            <person name="Aoki H."/>
            <person name="Arikawa K."/>
            <person name="Arita K."/>
            <person name="Bito T."/>
            <person name="Chiden Y."/>
            <person name="Fujitsuka N."/>
            <person name="Fukunaka R."/>
            <person name="Hamada M."/>
            <person name="Harada C."/>
            <person name="Hayashi A."/>
            <person name="Hijishita S."/>
            <person name="Honda M."/>
            <person name="Hosokawa S."/>
            <person name="Ichikawa Y."/>
            <person name="Idonuma A."/>
            <person name="Iijima M."/>
            <person name="Ikeda M."/>
            <person name="Ikeno M."/>
            <person name="Ito K."/>
            <person name="Ito S."/>
            <person name="Ito T."/>
            <person name="Ito Y."/>
            <person name="Ito Y."/>
            <person name="Iwabuchi A."/>
            <person name="Kamiya K."/>
            <person name="Karasawa W."/>
            <person name="Kurita K."/>
            <person name="Katagiri S."/>
            <person name="Kikuta A."/>
            <person name="Kobayashi H."/>
            <person name="Kobayashi N."/>
            <person name="Machita K."/>
            <person name="Maehara T."/>
            <person name="Masukawa M."/>
            <person name="Mizubayashi T."/>
            <person name="Mukai Y."/>
            <person name="Nagasaki H."/>
            <person name="Nagata Y."/>
            <person name="Naito S."/>
            <person name="Nakashima M."/>
            <person name="Nakama Y."/>
            <person name="Nakamichi Y."/>
            <person name="Nakamura M."/>
            <person name="Meguro A."/>
            <person name="Negishi M."/>
            <person name="Ohta I."/>
            <person name="Ohta T."/>
            <person name="Okamoto M."/>
            <person name="Ono N."/>
            <person name="Saji S."/>
            <person name="Sakaguchi M."/>
            <person name="Sakai K."/>
            <person name="Shibata M."/>
            <person name="Shimokawa T."/>
            <person name="Song J."/>
            <person name="Takazaki Y."/>
            <person name="Terasawa K."/>
            <person name="Tsugane M."/>
            <person name="Tsuji K."/>
            <person name="Ueda S."/>
            <person name="Waki K."/>
            <person name="Yamagata H."/>
            <person name="Yamamoto M."/>
            <person name="Yamamoto S."/>
            <person name="Yamane H."/>
            <person name="Yoshiki S."/>
            <person name="Yoshihara R."/>
            <person name="Yukawa K."/>
            <person name="Zhong H."/>
            <person name="Yano M."/>
            <person name="Yuan Q."/>
            <person name="Ouyang S."/>
            <person name="Liu J."/>
            <person name="Jones K.M."/>
            <person name="Gansberger K."/>
            <person name="Moffat K."/>
            <person name="Hill J."/>
            <person name="Bera J."/>
            <person name="Fadrosh D."/>
            <person name="Jin S."/>
            <person name="Johri S."/>
            <person name="Kim M."/>
            <person name="Overton L."/>
            <person name="Reardon M."/>
            <person name="Tsitrin T."/>
            <person name="Vuong H."/>
            <person name="Weaver B."/>
            <person name="Ciecko A."/>
            <person name="Tallon L."/>
            <person name="Jackson J."/>
            <person name="Pai G."/>
            <person name="Aken S.V."/>
            <person name="Utterback T."/>
            <person name="Reidmuller S."/>
            <person name="Feldblyum T."/>
            <person name="Hsiao J."/>
            <person name="Zismann V."/>
            <person name="Iobst S."/>
            <person name="de Vazeille A.R."/>
            <person name="Buell C.R."/>
            <person name="Ying K."/>
            <person name="Li Y."/>
            <person name="Lu T."/>
            <person name="Huang Y."/>
            <person name="Zhao Q."/>
            <person name="Feng Q."/>
            <person name="Zhang L."/>
            <person name="Zhu J."/>
            <person name="Weng Q."/>
            <person name="Mu J."/>
            <person name="Lu Y."/>
            <person name="Fan D."/>
            <person name="Liu Y."/>
            <person name="Guan J."/>
            <person name="Zhang Y."/>
            <person name="Yu S."/>
            <person name="Liu X."/>
            <person name="Zhang Y."/>
            <person name="Hong G."/>
            <person name="Han B."/>
            <person name="Choisne N."/>
            <person name="Demange N."/>
            <person name="Orjeda G."/>
            <person name="Samain S."/>
            <person name="Cattolico L."/>
            <person name="Pelletier E."/>
            <person name="Couloux A."/>
            <person name="Segurens B."/>
            <person name="Wincker P."/>
            <person name="D'Hont A."/>
            <person name="Scarpelli C."/>
            <person name="Weissenbach J."/>
            <person name="Salanoubat M."/>
            <person name="Quetier F."/>
            <person name="Yu Y."/>
            <person name="Kim H.R."/>
            <person name="Rambo T."/>
            <person name="Currie J."/>
            <person name="Collura K."/>
            <person name="Luo M."/>
            <person name="Yang T."/>
            <person name="Ammiraju J.S.S."/>
            <person name="Engler F."/>
            <person name="Soderlund C."/>
            <person name="Wing R.A."/>
            <person name="Palmer L.E."/>
            <person name="de la Bastide M."/>
            <person name="Spiegel L."/>
            <person name="Nascimento L."/>
            <person name="Zutavern T."/>
            <person name="O'Shaughnessy A."/>
            <person name="Dike S."/>
            <person name="Dedhia N."/>
            <person name="Preston R."/>
            <person name="Balija V."/>
            <person name="McCombie W.R."/>
            <person name="Chow T."/>
            <person name="Chen H."/>
            <person name="Chung M."/>
            <person name="Chen C."/>
            <person name="Shaw J."/>
            <person name="Wu H."/>
            <person name="Hsiao K."/>
            <person name="Chao Y."/>
            <person name="Chu M."/>
            <person name="Cheng C."/>
            <person name="Hour A."/>
            <person name="Lee P."/>
            <person name="Lin S."/>
            <person name="Lin Y."/>
            <person name="Liou J."/>
            <person name="Liu S."/>
            <person name="Hsing Y."/>
            <person name="Raghuvanshi S."/>
            <person name="Mohanty A."/>
            <person name="Bharti A.K."/>
            <person name="Gaur A."/>
            <person name="Gupta V."/>
            <person name="Kumar D."/>
            <person name="Ravi V."/>
            <person name="Vij S."/>
            <person name="Kapur A."/>
            <person name="Khurana P."/>
            <person name="Khurana P."/>
            <person name="Khurana J.P."/>
            <person name="Tyagi A.K."/>
            <person name="Gaikwad K."/>
            <person name="Singh A."/>
            <person name="Dalal V."/>
            <person name="Srivastava S."/>
            <person name="Dixit A."/>
            <person name="Pal A.K."/>
            <person name="Ghazi I.A."/>
            <person name="Yadav M."/>
            <person name="Pandit A."/>
            <person name="Bhargava A."/>
            <person name="Sureshbabu K."/>
            <person name="Batra K."/>
            <person name="Sharma T.R."/>
            <person name="Mohapatra T."/>
            <person name="Singh N.K."/>
            <person name="Messing J."/>
            <person name="Nelson A.B."/>
            <person name="Fuks G."/>
            <person name="Kavchok S."/>
            <person name="Keizer G."/>
            <person name="Linton E."/>
            <person name="Llaca V."/>
            <person name="Song R."/>
            <person name="Tanyolac B."/>
            <person name="Young S."/>
            <person name="Ho-Il K."/>
            <person name="Hahn J.H."/>
            <person name="Sangsakoo G."/>
            <person name="Vanavichit A."/>
            <person name="de Mattos Luiz.A.T."/>
            <person name="Zimmer P.D."/>
            <person name="Malone G."/>
            <person name="Dellagostin O."/>
            <person name="de Oliveira A.C."/>
            <person name="Bevan M."/>
            <person name="Bancroft I."/>
            <person name="Minx P."/>
            <person name="Cordum H."/>
            <person name="Wilson R."/>
            <person name="Cheng Z."/>
            <person name="Jin W."/>
            <person name="Jiang J."/>
            <person name="Leong S.A."/>
            <person name="Iwama H."/>
            <person name="Gojobori T."/>
            <person name="Itoh T."/>
            <person name="Niimura Y."/>
            <person name="Fujii Y."/>
            <person name="Habara T."/>
            <person name="Sakai H."/>
            <person name="Sato Y."/>
            <person name="Wilson G."/>
            <person name="Kumar K."/>
            <person name="McCouch S."/>
            <person name="Juretic N."/>
            <person name="Hoen D."/>
            <person name="Wright S."/>
            <person name="Bruskiewich R."/>
            <person name="Bureau T."/>
            <person name="Miyao A."/>
            <person name="Hirochika H."/>
            <person name="Nishikawa T."/>
            <person name="Kadowaki K."/>
            <person name="Sugiura M."/>
            <person name="Burr B."/>
            <person name="Sasaki T."/>
        </authorList>
    </citation>
    <scope>NUCLEOTIDE SEQUENCE [LARGE SCALE GENOMIC DNA]</scope>
    <source>
        <strain evidence="3">cv. Nipponbare</strain>
    </source>
</reference>
<feature type="compositionally biased region" description="Basic and acidic residues" evidence="1">
    <location>
        <begin position="44"/>
        <end position="54"/>
    </location>
</feature>
<evidence type="ECO:0000313" key="3">
    <source>
        <dbReference type="Proteomes" id="UP000000763"/>
    </source>
</evidence>